<keyword evidence="1" id="KW-0472">Membrane</keyword>
<feature type="transmembrane region" description="Helical" evidence="1">
    <location>
        <begin position="94"/>
        <end position="111"/>
    </location>
</feature>
<evidence type="ECO:0000256" key="1">
    <source>
        <dbReference type="SAM" id="Phobius"/>
    </source>
</evidence>
<dbReference type="EMBL" id="AEDD01000007">
    <property type="protein sequence ID" value="EFM10345.1"/>
    <property type="molecule type" value="Genomic_DNA"/>
</dbReference>
<keyword evidence="1" id="KW-0812">Transmembrane</keyword>
<keyword evidence="4" id="KW-1185">Reference proteome</keyword>
<name>E0IB54_9BACL</name>
<evidence type="ECO:0000313" key="4">
    <source>
        <dbReference type="Proteomes" id="UP000005387"/>
    </source>
</evidence>
<dbReference type="NCBIfam" id="NF037970">
    <property type="entry name" value="vanZ_1"/>
    <property type="match status" value="1"/>
</dbReference>
<feature type="transmembrane region" description="Helical" evidence="1">
    <location>
        <begin position="62"/>
        <end position="82"/>
    </location>
</feature>
<dbReference type="OrthoDB" id="2659829at2"/>
<proteinExistence type="predicted"/>
<gene>
    <name evidence="3" type="ORF">PaecuDRAFT_2781</name>
</gene>
<dbReference type="Proteomes" id="UP000005387">
    <property type="component" value="Unassembled WGS sequence"/>
</dbReference>
<dbReference type="RefSeq" id="WP_006038771.1">
    <property type="nucleotide sequence ID" value="NZ_AEDD01000007.1"/>
</dbReference>
<feature type="transmembrane region" description="Helical" evidence="1">
    <location>
        <begin position="117"/>
        <end position="135"/>
    </location>
</feature>
<dbReference type="eggNOG" id="ENOG503303W">
    <property type="taxonomic scope" value="Bacteria"/>
</dbReference>
<dbReference type="Pfam" id="PF04892">
    <property type="entry name" value="VanZ"/>
    <property type="match status" value="1"/>
</dbReference>
<keyword evidence="1" id="KW-1133">Transmembrane helix</keyword>
<evidence type="ECO:0000259" key="2">
    <source>
        <dbReference type="Pfam" id="PF04892"/>
    </source>
</evidence>
<organism evidence="3 4">
    <name type="scientific">Paenibacillus curdlanolyticus YK9</name>
    <dbReference type="NCBI Taxonomy" id="717606"/>
    <lineage>
        <taxon>Bacteria</taxon>
        <taxon>Bacillati</taxon>
        <taxon>Bacillota</taxon>
        <taxon>Bacilli</taxon>
        <taxon>Bacillales</taxon>
        <taxon>Paenibacillaceae</taxon>
        <taxon>Paenibacillus</taxon>
    </lineage>
</organism>
<protein>
    <submittedName>
        <fullName evidence="3">VanZ family protein</fullName>
    </submittedName>
</protein>
<dbReference type="InterPro" id="IPR006976">
    <property type="entry name" value="VanZ-like"/>
</dbReference>
<dbReference type="AlphaFoldDB" id="E0IB54"/>
<accession>E0IB54</accession>
<reference evidence="3 4" key="1">
    <citation type="submission" date="2010-07" db="EMBL/GenBank/DDBJ databases">
        <title>The draft genome of Paenibacillus curdlanolyticus YK9.</title>
        <authorList>
            <consortium name="US DOE Joint Genome Institute (JGI-PGF)"/>
            <person name="Lucas S."/>
            <person name="Copeland A."/>
            <person name="Lapidus A."/>
            <person name="Cheng J.-F."/>
            <person name="Bruce D."/>
            <person name="Goodwin L."/>
            <person name="Pitluck S."/>
            <person name="Land M.L."/>
            <person name="Hauser L."/>
            <person name="Chang Y.-J."/>
            <person name="Jeffries C."/>
            <person name="Anderson I.J."/>
            <person name="Johnson E."/>
            <person name="Loganathan U."/>
            <person name="Mulhopadhyay B."/>
            <person name="Kyrpides N."/>
            <person name="Woyke T.J."/>
        </authorList>
    </citation>
    <scope>NUCLEOTIDE SEQUENCE [LARGE SCALE GENOMIC DNA]</scope>
    <source>
        <strain evidence="3 4">YK9</strain>
    </source>
</reference>
<evidence type="ECO:0000313" key="3">
    <source>
        <dbReference type="EMBL" id="EFM10345.1"/>
    </source>
</evidence>
<feature type="domain" description="VanZ-like" evidence="2">
    <location>
        <begin position="39"/>
        <end position="134"/>
    </location>
</feature>
<sequence length="150" mass="16947">MRIAIPLLWCAVLFVCTCTMSFKLLLQHFVIEFHWDADPNLSDLFRMNDVWLTSKLYLLQKIGHFSGFFILTLLLISAARHARSNPLTAIRKGVMLAAGYAVLTEVLQLYFGRDGRIIDMFIDGAGIALAARIAYRASRGQQAKSRQLRA</sequence>